<dbReference type="EMBL" id="JAFIMU010000012">
    <property type="protein sequence ID" value="MBN8232483.1"/>
    <property type="molecule type" value="Genomic_DNA"/>
</dbReference>
<organism evidence="1 2">
    <name type="scientific">Corallococcus macrosporus</name>
    <dbReference type="NCBI Taxonomy" id="35"/>
    <lineage>
        <taxon>Bacteria</taxon>
        <taxon>Pseudomonadati</taxon>
        <taxon>Myxococcota</taxon>
        <taxon>Myxococcia</taxon>
        <taxon>Myxococcales</taxon>
        <taxon>Cystobacterineae</taxon>
        <taxon>Myxococcaceae</taxon>
        <taxon>Corallococcus</taxon>
    </lineage>
</organism>
<comment type="caution">
    <text evidence="1">The sequence shown here is derived from an EMBL/GenBank/DDBJ whole genome shotgun (WGS) entry which is preliminary data.</text>
</comment>
<sequence length="320" mass="35440">MNMPLFNRQAQLGDDPEYRALLEKIPLHAQLRAHLEEMWSRFRPLASSHWQSEFPRQTHRRFWEMYLCAALLDVGLQLEPLRDDAPDALVRLPDGSAAWFEAVAADAGDQDNPNSVPPLPELAPGTVHVGYLPEEQMVLRITGVIASKIKQRAKRIGRGRIKAEDAYVIAVNAGAVPHAFAARSDYPLIVRAVFPIGHQYFTVNTASLEVENSGWTSRMGISKKRNPPANTQVPSSELAALSIVPTTLFANDEHAGVSGILYSDATVSRHAAERGGNWGDDFVLIHNPFACNPLPKGIFPRGREFSAEHSNGEMTILRLR</sequence>
<keyword evidence="2" id="KW-1185">Reference proteome</keyword>
<gene>
    <name evidence="1" type="ORF">JYK02_33705</name>
</gene>
<reference evidence="1 2" key="1">
    <citation type="submission" date="2021-02" db="EMBL/GenBank/DDBJ databases">
        <title>De Novo genome assembly of isolated myxobacteria.</title>
        <authorList>
            <person name="Stevens D.C."/>
        </authorList>
    </citation>
    <scope>NUCLEOTIDE SEQUENCE [LARGE SCALE GENOMIC DNA]</scope>
    <source>
        <strain evidence="1 2">ATCC 29039</strain>
    </source>
</reference>
<proteinExistence type="predicted"/>
<protein>
    <submittedName>
        <fullName evidence="1">Uncharacterized protein</fullName>
    </submittedName>
</protein>
<name>A0ABS3DME0_9BACT</name>
<evidence type="ECO:0000313" key="1">
    <source>
        <dbReference type="EMBL" id="MBN8232483.1"/>
    </source>
</evidence>
<accession>A0ABS3DME0</accession>
<evidence type="ECO:0000313" key="2">
    <source>
        <dbReference type="Proteomes" id="UP000664052"/>
    </source>
</evidence>
<dbReference type="RefSeq" id="WP_207057020.1">
    <property type="nucleotide sequence ID" value="NZ_JAFIMU010000012.1"/>
</dbReference>
<dbReference type="Proteomes" id="UP000664052">
    <property type="component" value="Unassembled WGS sequence"/>
</dbReference>